<evidence type="ECO:0000313" key="4">
    <source>
        <dbReference type="Proteomes" id="UP001219518"/>
    </source>
</evidence>
<accession>A0AAE1GWH6</accession>
<dbReference type="GO" id="GO:0031434">
    <property type="term" value="F:mitogen-activated protein kinase kinase binding"/>
    <property type="evidence" value="ECO:0007669"/>
    <property type="project" value="TreeGrafter"/>
</dbReference>
<comment type="caution">
    <text evidence="3">The sequence shown here is derived from an EMBL/GenBank/DDBJ whole genome shotgun (WGS) entry which is preliminary data.</text>
</comment>
<reference evidence="3" key="2">
    <citation type="journal article" date="2023" name="BMC Genomics">
        <title>Pest status, molecular evolution, and epigenetic factors derived from the genome assembly of Frankliniella fusca, a thysanopteran phytovirus vector.</title>
        <authorList>
            <person name="Catto M.A."/>
            <person name="Labadie P.E."/>
            <person name="Jacobson A.L."/>
            <person name="Kennedy G.G."/>
            <person name="Srinivasan R."/>
            <person name="Hunt B.G."/>
        </authorList>
    </citation>
    <scope>NUCLEOTIDE SEQUENCE</scope>
    <source>
        <strain evidence="3">PL_HMW_Pooled</strain>
    </source>
</reference>
<dbReference type="GO" id="GO:0005634">
    <property type="term" value="C:nucleus"/>
    <property type="evidence" value="ECO:0007669"/>
    <property type="project" value="TreeGrafter"/>
</dbReference>
<reference evidence="3" key="1">
    <citation type="submission" date="2021-07" db="EMBL/GenBank/DDBJ databases">
        <authorList>
            <person name="Catto M.A."/>
            <person name="Jacobson A."/>
            <person name="Kennedy G."/>
            <person name="Labadie P."/>
            <person name="Hunt B.G."/>
            <person name="Srinivasan R."/>
        </authorList>
    </citation>
    <scope>NUCLEOTIDE SEQUENCE</scope>
    <source>
        <strain evidence="3">PL_HMW_Pooled</strain>
        <tissue evidence="3">Head</tissue>
    </source>
</reference>
<dbReference type="InterPro" id="IPR011009">
    <property type="entry name" value="Kinase-like_dom_sf"/>
</dbReference>
<dbReference type="Gene3D" id="3.30.200.20">
    <property type="entry name" value="Phosphorylase Kinase, domain 1"/>
    <property type="match status" value="1"/>
</dbReference>
<proteinExistence type="predicted"/>
<dbReference type="PROSITE" id="PS50011">
    <property type="entry name" value="PROTEIN_KINASE_DOM"/>
    <property type="match status" value="1"/>
</dbReference>
<name>A0AAE1GWH6_9NEOP</name>
<organism evidence="3 4">
    <name type="scientific">Frankliniella fusca</name>
    <dbReference type="NCBI Taxonomy" id="407009"/>
    <lineage>
        <taxon>Eukaryota</taxon>
        <taxon>Metazoa</taxon>
        <taxon>Ecdysozoa</taxon>
        <taxon>Arthropoda</taxon>
        <taxon>Hexapoda</taxon>
        <taxon>Insecta</taxon>
        <taxon>Pterygota</taxon>
        <taxon>Neoptera</taxon>
        <taxon>Paraneoptera</taxon>
        <taxon>Thysanoptera</taxon>
        <taxon>Terebrantia</taxon>
        <taxon>Thripoidea</taxon>
        <taxon>Thripidae</taxon>
        <taxon>Frankliniella</taxon>
    </lineage>
</organism>
<dbReference type="AlphaFoldDB" id="A0AAE1GWH6"/>
<evidence type="ECO:0000256" key="1">
    <source>
        <dbReference type="SAM" id="MobiDB-lite"/>
    </source>
</evidence>
<dbReference type="PANTHER" id="PTHR22961:SF13">
    <property type="entry name" value="TRIBBLES"/>
    <property type="match status" value="1"/>
</dbReference>
<feature type="domain" description="Protein kinase" evidence="2">
    <location>
        <begin position="117"/>
        <end position="271"/>
    </location>
</feature>
<dbReference type="Proteomes" id="UP001219518">
    <property type="component" value="Unassembled WGS sequence"/>
</dbReference>
<dbReference type="GO" id="GO:0005524">
    <property type="term" value="F:ATP binding"/>
    <property type="evidence" value="ECO:0007669"/>
    <property type="project" value="InterPro"/>
</dbReference>
<gene>
    <name evidence="3" type="ORF">KUF71_020415</name>
</gene>
<feature type="region of interest" description="Disordered" evidence="1">
    <location>
        <begin position="47"/>
        <end position="86"/>
    </location>
</feature>
<dbReference type="GO" id="GO:0032436">
    <property type="term" value="P:positive regulation of proteasomal ubiquitin-dependent protein catabolic process"/>
    <property type="evidence" value="ECO:0007669"/>
    <property type="project" value="TreeGrafter"/>
</dbReference>
<dbReference type="PANTHER" id="PTHR22961">
    <property type="entry name" value="SER/THR PROTEIN KINASE-TRB"/>
    <property type="match status" value="1"/>
</dbReference>
<keyword evidence="4" id="KW-1185">Reference proteome</keyword>
<dbReference type="InterPro" id="IPR000719">
    <property type="entry name" value="Prot_kinase_dom"/>
</dbReference>
<sequence>MRCARIICRVCSRVSTPPGPAPPSTRAASRAAEFVLHAEWSGMDRSGAEWSGVKRSGSGVEWSGVKRSGSGAEWSGAEQSGVGVERSGVERSKAEWEWSGVEWSGVERSEGPLPAEKYVVIDLGIDDLCGVELAMALRWSPGDGLQASLRTWRCLVEPGETRGSGHLRVGDSGRVVGREAGSLLAAHFRVDGHPALNSLREVMLGSKHMYLVFPASHGDLHTHVRTRRRLRESEARRLFRQMAECVRHCHDNGIVLRDLKLRKFVFTDRQR</sequence>
<protein>
    <submittedName>
        <fullName evidence="3">Tribbles-like protein 2</fullName>
    </submittedName>
</protein>
<dbReference type="Pfam" id="PF00069">
    <property type="entry name" value="Pkinase"/>
    <property type="match status" value="1"/>
</dbReference>
<dbReference type="EMBL" id="JAHWGI010000182">
    <property type="protein sequence ID" value="KAK3910601.1"/>
    <property type="molecule type" value="Genomic_DNA"/>
</dbReference>
<evidence type="ECO:0000313" key="3">
    <source>
        <dbReference type="EMBL" id="KAK3910601.1"/>
    </source>
</evidence>
<dbReference type="InterPro" id="IPR024104">
    <property type="entry name" value="Tribbles/Ser_Thr_kinase_40"/>
</dbReference>
<dbReference type="GO" id="GO:0004672">
    <property type="term" value="F:protein kinase activity"/>
    <property type="evidence" value="ECO:0007669"/>
    <property type="project" value="InterPro"/>
</dbReference>
<evidence type="ECO:0000259" key="2">
    <source>
        <dbReference type="PROSITE" id="PS50011"/>
    </source>
</evidence>
<dbReference type="SUPFAM" id="SSF56112">
    <property type="entry name" value="Protein kinase-like (PK-like)"/>
    <property type="match status" value="1"/>
</dbReference>
<dbReference type="Gene3D" id="1.10.510.10">
    <property type="entry name" value="Transferase(Phosphotransferase) domain 1"/>
    <property type="match status" value="1"/>
</dbReference>